<reference evidence="3" key="1">
    <citation type="submission" date="2022-08" db="EMBL/GenBank/DDBJ databases">
        <authorList>
            <person name="Vandamme P."/>
            <person name="Hettiarachchi A."/>
            <person name="Peeters C."/>
            <person name="Cnockaert M."/>
            <person name="Carlier A."/>
        </authorList>
    </citation>
    <scope>NUCLEOTIDE SEQUENCE</scope>
    <source>
        <strain evidence="3">LMG 31809</strain>
    </source>
</reference>
<sequence>MSPDIRTEQLPKKSSALKWPLVASLAVNLFLGGILIGHVYSEGLSHFFKQSRPTPYMTQDLSPDARAVAKTVFAAHAPRVHELWKELREERKILQNRFSAEDFDEAEAQKALAEMGRLDSLIQAEFHKATLEIARQLPPEERRKLNLRWKREQREHHPGKGSCGKDEPPARPGGGA</sequence>
<keyword evidence="4" id="KW-1185">Reference proteome</keyword>
<evidence type="ECO:0000313" key="4">
    <source>
        <dbReference type="Proteomes" id="UP001141619"/>
    </source>
</evidence>
<proteinExistence type="predicted"/>
<comment type="caution">
    <text evidence="3">The sequence shown here is derived from an EMBL/GenBank/DDBJ whole genome shotgun (WGS) entry which is preliminary data.</text>
</comment>
<dbReference type="Pfam" id="PF13801">
    <property type="entry name" value="Metal_resist"/>
    <property type="match status" value="1"/>
</dbReference>
<evidence type="ECO:0000313" key="3">
    <source>
        <dbReference type="EMBL" id="MDA5194704.1"/>
    </source>
</evidence>
<dbReference type="RefSeq" id="WP_274944409.1">
    <property type="nucleotide sequence ID" value="NZ_JANWOI010000004.1"/>
</dbReference>
<evidence type="ECO:0000256" key="2">
    <source>
        <dbReference type="SAM" id="Phobius"/>
    </source>
</evidence>
<evidence type="ECO:0000256" key="1">
    <source>
        <dbReference type="SAM" id="MobiDB-lite"/>
    </source>
</evidence>
<feature type="region of interest" description="Disordered" evidence="1">
    <location>
        <begin position="142"/>
        <end position="176"/>
    </location>
</feature>
<dbReference type="Gene3D" id="1.20.120.1490">
    <property type="match status" value="1"/>
</dbReference>
<dbReference type="AlphaFoldDB" id="A0A9X3Z863"/>
<accession>A0A9X3Z863</accession>
<organism evidence="3 4">
    <name type="scientific">Govanella unica</name>
    <dbReference type="NCBI Taxonomy" id="2975056"/>
    <lineage>
        <taxon>Bacteria</taxon>
        <taxon>Pseudomonadati</taxon>
        <taxon>Pseudomonadota</taxon>
        <taxon>Alphaproteobacteria</taxon>
        <taxon>Emcibacterales</taxon>
        <taxon>Govanellaceae</taxon>
        <taxon>Govanella</taxon>
    </lineage>
</organism>
<reference evidence="3" key="2">
    <citation type="journal article" date="2023" name="Syst. Appl. Microbiol.">
        <title>Govania unica gen. nov., sp. nov., a rare biosphere bacterium that represents a novel family in the class Alphaproteobacteria.</title>
        <authorList>
            <person name="Vandamme P."/>
            <person name="Peeters C."/>
            <person name="Hettiarachchi A."/>
            <person name="Cnockaert M."/>
            <person name="Carlier A."/>
        </authorList>
    </citation>
    <scope>NUCLEOTIDE SEQUENCE</scope>
    <source>
        <strain evidence="3">LMG 31809</strain>
    </source>
</reference>
<gene>
    <name evidence="3" type="ORF">NYP16_12150</name>
</gene>
<feature type="transmembrane region" description="Helical" evidence="2">
    <location>
        <begin position="21"/>
        <end position="40"/>
    </location>
</feature>
<dbReference type="Proteomes" id="UP001141619">
    <property type="component" value="Unassembled WGS sequence"/>
</dbReference>
<protein>
    <submittedName>
        <fullName evidence="3">Periplasmic heavy metal sensor</fullName>
    </submittedName>
</protein>
<dbReference type="EMBL" id="JANWOI010000004">
    <property type="protein sequence ID" value="MDA5194704.1"/>
    <property type="molecule type" value="Genomic_DNA"/>
</dbReference>
<keyword evidence="2" id="KW-1133">Transmembrane helix</keyword>
<feature type="compositionally biased region" description="Basic and acidic residues" evidence="1">
    <location>
        <begin position="142"/>
        <end position="169"/>
    </location>
</feature>
<keyword evidence="2" id="KW-0472">Membrane</keyword>
<keyword evidence="2" id="KW-0812">Transmembrane</keyword>
<dbReference type="InterPro" id="IPR025961">
    <property type="entry name" value="Metal_resist"/>
</dbReference>
<name>A0A9X3Z863_9PROT</name>